<reference evidence="2" key="1">
    <citation type="submission" date="2018-11" db="EMBL/GenBank/DDBJ databases">
        <authorList>
            <consortium name="Pathogen Informatics"/>
        </authorList>
    </citation>
    <scope>NUCLEOTIDE SEQUENCE</scope>
</reference>
<feature type="region of interest" description="Disordered" evidence="1">
    <location>
        <begin position="139"/>
        <end position="178"/>
    </location>
</feature>
<evidence type="ECO:0000313" key="3">
    <source>
        <dbReference type="Proteomes" id="UP000784294"/>
    </source>
</evidence>
<sequence>MRAKLRRLCVHIKAQPYILDLISPNTFPSIHIAAALGVPLPRQGCRSLISTAVIRGSRDDCQSSSSAPDINRLIEDHVALVTPTPAAVSPDDMLVPTAPCVPEVYPLETLHNSLTLSQLEAFLARLAFVKLPTPFTSPHCPSTPVSQRFSRQRSGPTPTVVPTPSTTAVSSASHVNPGSISSSNLMQLLRQLNTAHSQANTTTPGNESTHVLGPGDERVVHLLPANSDPIFLGQQSRVPVAAGQRCVLGRPREFSSDNRGNSSYAEFDSLASNLSYLGLCFSKQVSINDIHDQHFQHQPYNTQKQHLSTEISFTGSTGMESNENLFHLAADSTEPHENRGSMDGGLDWWPGPTSNVLPGQSAVPLSWTLQMSGARSTDEPTTLISASFGTATSNTTDSKDDTNQAFRFGVSPPQQLLAVAAVETNASARTTTTLLTIEHGSDVAESASSDAKKCHIHPGRIFTRDTHDLYGGEEEKERCGEGN</sequence>
<dbReference type="OrthoDB" id="6287565at2759"/>
<evidence type="ECO:0000313" key="2">
    <source>
        <dbReference type="EMBL" id="VEL32936.1"/>
    </source>
</evidence>
<proteinExistence type="predicted"/>
<name>A0A448XBG9_9PLAT</name>
<gene>
    <name evidence="2" type="ORF">PXEA_LOCUS26376</name>
</gene>
<dbReference type="Proteomes" id="UP000784294">
    <property type="component" value="Unassembled WGS sequence"/>
</dbReference>
<keyword evidence="3" id="KW-1185">Reference proteome</keyword>
<dbReference type="AlphaFoldDB" id="A0A448XBG9"/>
<protein>
    <submittedName>
        <fullName evidence="2">Uncharacterized protein</fullName>
    </submittedName>
</protein>
<evidence type="ECO:0000256" key="1">
    <source>
        <dbReference type="SAM" id="MobiDB-lite"/>
    </source>
</evidence>
<dbReference type="EMBL" id="CAAALY010244905">
    <property type="protein sequence ID" value="VEL32936.1"/>
    <property type="molecule type" value="Genomic_DNA"/>
</dbReference>
<comment type="caution">
    <text evidence="2">The sequence shown here is derived from an EMBL/GenBank/DDBJ whole genome shotgun (WGS) entry which is preliminary data.</text>
</comment>
<feature type="compositionally biased region" description="Low complexity" evidence="1">
    <location>
        <begin position="156"/>
        <end position="173"/>
    </location>
</feature>
<organism evidence="2 3">
    <name type="scientific">Protopolystoma xenopodis</name>
    <dbReference type="NCBI Taxonomy" id="117903"/>
    <lineage>
        <taxon>Eukaryota</taxon>
        <taxon>Metazoa</taxon>
        <taxon>Spiralia</taxon>
        <taxon>Lophotrochozoa</taxon>
        <taxon>Platyhelminthes</taxon>
        <taxon>Monogenea</taxon>
        <taxon>Polyopisthocotylea</taxon>
        <taxon>Polystomatidea</taxon>
        <taxon>Polystomatidae</taxon>
        <taxon>Protopolystoma</taxon>
    </lineage>
</organism>
<accession>A0A448XBG9</accession>
<feature type="compositionally biased region" description="Polar residues" evidence="1">
    <location>
        <begin position="139"/>
        <end position="155"/>
    </location>
</feature>